<evidence type="ECO:0000313" key="6">
    <source>
        <dbReference type="Proteomes" id="UP000199411"/>
    </source>
</evidence>
<dbReference type="InterPro" id="IPR007831">
    <property type="entry name" value="T2SS_GspE_N"/>
</dbReference>
<dbReference type="AlphaFoldDB" id="A0A1G6NUH4"/>
<keyword evidence="2" id="KW-0547">Nucleotide-binding</keyword>
<dbReference type="InterPro" id="IPR037257">
    <property type="entry name" value="T2SS_E_N_sf"/>
</dbReference>
<dbReference type="GO" id="GO:0005524">
    <property type="term" value="F:ATP binding"/>
    <property type="evidence" value="ECO:0007669"/>
    <property type="project" value="UniProtKB-KW"/>
</dbReference>
<evidence type="ECO:0000259" key="4">
    <source>
        <dbReference type="PROSITE" id="PS00662"/>
    </source>
</evidence>
<feature type="domain" description="Bacterial type II secretion system protein E" evidence="4">
    <location>
        <begin position="368"/>
        <end position="382"/>
    </location>
</feature>
<dbReference type="CDD" id="cd01129">
    <property type="entry name" value="PulE-GspE-like"/>
    <property type="match status" value="1"/>
</dbReference>
<keyword evidence="3" id="KW-0067">ATP-binding</keyword>
<evidence type="ECO:0000256" key="1">
    <source>
        <dbReference type="ARBA" id="ARBA00006611"/>
    </source>
</evidence>
<keyword evidence="6" id="KW-1185">Reference proteome</keyword>
<dbReference type="InterPro" id="IPR027417">
    <property type="entry name" value="P-loop_NTPase"/>
</dbReference>
<dbReference type="GO" id="GO:0005886">
    <property type="term" value="C:plasma membrane"/>
    <property type="evidence" value="ECO:0007669"/>
    <property type="project" value="TreeGrafter"/>
</dbReference>
<dbReference type="InterPro" id="IPR001482">
    <property type="entry name" value="T2SS/T4SS_dom"/>
</dbReference>
<dbReference type="Gene3D" id="1.10.40.70">
    <property type="match status" value="1"/>
</dbReference>
<evidence type="ECO:0000256" key="2">
    <source>
        <dbReference type="ARBA" id="ARBA00022741"/>
    </source>
</evidence>
<evidence type="ECO:0000313" key="5">
    <source>
        <dbReference type="EMBL" id="SDC70887.1"/>
    </source>
</evidence>
<dbReference type="EMBL" id="FMYU01000008">
    <property type="protein sequence ID" value="SDC70887.1"/>
    <property type="molecule type" value="Genomic_DNA"/>
</dbReference>
<dbReference type="Pfam" id="PF00437">
    <property type="entry name" value="T2SSE"/>
    <property type="match status" value="1"/>
</dbReference>
<dbReference type="SUPFAM" id="SSF160246">
    <property type="entry name" value="EspE N-terminal domain-like"/>
    <property type="match status" value="1"/>
</dbReference>
<dbReference type="Proteomes" id="UP000199411">
    <property type="component" value="Unassembled WGS sequence"/>
</dbReference>
<dbReference type="Gene3D" id="3.40.50.300">
    <property type="entry name" value="P-loop containing nucleotide triphosphate hydrolases"/>
    <property type="match status" value="1"/>
</dbReference>
<comment type="similarity">
    <text evidence="1">Belongs to the GSP E family.</text>
</comment>
<dbReference type="Gene3D" id="3.30.300.160">
    <property type="entry name" value="Type II secretion system, protein E, N-terminal domain"/>
    <property type="match status" value="1"/>
</dbReference>
<name>A0A1G6NUH4_9BACT</name>
<proteinExistence type="inferred from homology"/>
<dbReference type="PANTHER" id="PTHR30258:SF1">
    <property type="entry name" value="PROTEIN TRANSPORT PROTEIN HOFB HOMOLOG"/>
    <property type="match status" value="1"/>
</dbReference>
<dbReference type="PROSITE" id="PS00662">
    <property type="entry name" value="T2SP_E"/>
    <property type="match status" value="1"/>
</dbReference>
<dbReference type="Gene3D" id="3.30.450.90">
    <property type="match status" value="1"/>
</dbReference>
<dbReference type="SUPFAM" id="SSF52540">
    <property type="entry name" value="P-loop containing nucleoside triphosphate hydrolases"/>
    <property type="match status" value="1"/>
</dbReference>
<dbReference type="OrthoDB" id="9805147at2"/>
<dbReference type="GO" id="GO:0016887">
    <property type="term" value="F:ATP hydrolysis activity"/>
    <property type="evidence" value="ECO:0007669"/>
    <property type="project" value="TreeGrafter"/>
</dbReference>
<dbReference type="PANTHER" id="PTHR30258">
    <property type="entry name" value="TYPE II SECRETION SYSTEM PROTEIN GSPE-RELATED"/>
    <property type="match status" value="1"/>
</dbReference>
<reference evidence="6" key="1">
    <citation type="submission" date="2016-10" db="EMBL/GenBank/DDBJ databases">
        <authorList>
            <person name="Varghese N."/>
            <person name="Submissions S."/>
        </authorList>
    </citation>
    <scope>NUCLEOTIDE SEQUENCE [LARGE SCALE GENOMIC DNA]</scope>
    <source>
        <strain evidence="6">DSM 8415</strain>
    </source>
</reference>
<evidence type="ECO:0000256" key="3">
    <source>
        <dbReference type="ARBA" id="ARBA00022840"/>
    </source>
</evidence>
<dbReference type="Pfam" id="PF05157">
    <property type="entry name" value="MshEN"/>
    <property type="match status" value="1"/>
</dbReference>
<gene>
    <name evidence="5" type="ORF">SAMN05660835_01224</name>
</gene>
<organism evidence="5 6">
    <name type="scientific">Desulfurella multipotens</name>
    <dbReference type="NCBI Taxonomy" id="79269"/>
    <lineage>
        <taxon>Bacteria</taxon>
        <taxon>Pseudomonadati</taxon>
        <taxon>Campylobacterota</taxon>
        <taxon>Desulfurellia</taxon>
        <taxon>Desulfurellales</taxon>
        <taxon>Desulfurellaceae</taxon>
        <taxon>Desulfurella</taxon>
    </lineage>
</organism>
<dbReference type="SMART" id="SM00382">
    <property type="entry name" value="AAA"/>
    <property type="match status" value="1"/>
</dbReference>
<dbReference type="InterPro" id="IPR003593">
    <property type="entry name" value="AAA+_ATPase"/>
</dbReference>
<accession>A0A1G6NUH4</accession>
<dbReference type="RefSeq" id="WP_092128944.1">
    <property type="nucleotide sequence ID" value="NZ_FMYU01000008.1"/>
</dbReference>
<protein>
    <submittedName>
        <fullName evidence="5">Type IV pilus assembly protein PilB</fullName>
    </submittedName>
</protein>
<sequence>MAKKRLGELLKDEGYINDNHIKFALKEQKATGELLGEVLVRLGIVTDREIAQSLSKQFDLPFIDIKEIKPDDNAMKLINLNFCRQHKVLAFEKKDNTLNIAIANPDDERLFDLISRITTLKPNFYIASQSEIQEAIETNYYLLEHPIEQDIERVINVIRSNPNADINMEDFTRSIFILAINMRSSDIHITPTDKSLHIHFRIDGVLQLVYSMPQTLANRFISNIKVRSGMDISEQRKPQDGRISFEFLGKTYDMRVSTVRTVYGENVVIRILGASSSLYSMPNLGFDDKDLAKLEIAFSKPYGIILISGPTGSGKTTTLYAALRRINALEKNIMTVEDPIEYKYPMARQTQVNELAGYDFSSAIVSFMRQDPDVILIGEIRDAKTAQMAIRASMTGHLVLSTIHANDCIGIIPRLKDLGADSFLIASSVVALVSQRLVRKLCPFCKQEVETSREDMEFLTIDKPISIYKKHGCPKCNFTGYIGRTVVSQILLINDTIRNLIAQDEPLYKIEKEAYESGMRTLLDDAKRKVLQGITDIDEVLRVFGR</sequence>